<reference evidence="1 2" key="1">
    <citation type="submission" date="2018-04" db="EMBL/GenBank/DDBJ databases">
        <title>Sphingobacterium sp. M46 Genome.</title>
        <authorList>
            <person name="Cheng J."/>
            <person name="Li Y."/>
        </authorList>
    </citation>
    <scope>NUCLEOTIDE SEQUENCE [LARGE SCALE GENOMIC DNA]</scope>
    <source>
        <strain evidence="1 2">M46</strain>
    </source>
</reference>
<comment type="caution">
    <text evidence="1">The sequence shown here is derived from an EMBL/GenBank/DDBJ whole genome shotgun (WGS) entry which is preliminary data.</text>
</comment>
<dbReference type="Gene3D" id="2.60.120.10">
    <property type="entry name" value="Jelly Rolls"/>
    <property type="match status" value="1"/>
</dbReference>
<dbReference type="RefSeq" id="WP_108632459.1">
    <property type="nucleotide sequence ID" value="NZ_DAMCKI010000008.1"/>
</dbReference>
<dbReference type="InterPro" id="IPR018490">
    <property type="entry name" value="cNMP-bd_dom_sf"/>
</dbReference>
<sequence length="191" mass="22540">MTGREILRQHINKTVHLNDEQFDYFFSFFKPVSFKKKQSIINIGDTVECEYFVLNGCLKTFVVNAEQKMHILQFATQTWWASDYNALHNYMKATVNLDCVSDADTLCLLAEDRERVCKEIHEVETFLRWRSNKGYIGLQKRILSLLNNDARSRYEELMLQYPELYNLVPKHLIAAYLGVSRETLSRLYHSK</sequence>
<evidence type="ECO:0000313" key="2">
    <source>
        <dbReference type="Proteomes" id="UP000250831"/>
    </source>
</evidence>
<dbReference type="InterPro" id="IPR014710">
    <property type="entry name" value="RmlC-like_jellyroll"/>
</dbReference>
<dbReference type="SUPFAM" id="SSF51206">
    <property type="entry name" value="cAMP-binding domain-like"/>
    <property type="match status" value="1"/>
</dbReference>
<dbReference type="AlphaFoldDB" id="A0A363NZD8"/>
<dbReference type="Proteomes" id="UP000250831">
    <property type="component" value="Unassembled WGS sequence"/>
</dbReference>
<gene>
    <name evidence="1" type="ORF">DCO56_04210</name>
</gene>
<protein>
    <submittedName>
        <fullName evidence="1">Crp/Fnr family transcriptional regulator</fullName>
    </submittedName>
</protein>
<dbReference type="EMBL" id="QCXX01000001">
    <property type="protein sequence ID" value="PUV26169.1"/>
    <property type="molecule type" value="Genomic_DNA"/>
</dbReference>
<proteinExistence type="predicted"/>
<name>A0A363NZD8_9SPHI</name>
<dbReference type="OrthoDB" id="1092431at2"/>
<evidence type="ECO:0000313" key="1">
    <source>
        <dbReference type="EMBL" id="PUV26169.1"/>
    </source>
</evidence>
<accession>A0A363NZD8</accession>
<keyword evidence="2" id="KW-1185">Reference proteome</keyword>
<organism evidence="1 2">
    <name type="scientific">Sphingobacterium athyrii</name>
    <dbReference type="NCBI Taxonomy" id="2152717"/>
    <lineage>
        <taxon>Bacteria</taxon>
        <taxon>Pseudomonadati</taxon>
        <taxon>Bacteroidota</taxon>
        <taxon>Sphingobacteriia</taxon>
        <taxon>Sphingobacteriales</taxon>
        <taxon>Sphingobacteriaceae</taxon>
        <taxon>Sphingobacterium</taxon>
    </lineage>
</organism>